<evidence type="ECO:0000259" key="6">
    <source>
        <dbReference type="PROSITE" id="PS51096"/>
    </source>
</evidence>
<evidence type="ECO:0000256" key="3">
    <source>
        <dbReference type="ARBA" id="ARBA00012095"/>
    </source>
</evidence>
<gene>
    <name evidence="7" type="primary">dhaM</name>
    <name evidence="7" type="ORF">NCTC10181_00738</name>
</gene>
<evidence type="ECO:0000256" key="2">
    <source>
        <dbReference type="ARBA" id="ARBA00002788"/>
    </source>
</evidence>
<keyword evidence="4" id="KW-0808">Transferase</keyword>
<dbReference type="GO" id="GO:0019563">
    <property type="term" value="P:glycerol catabolic process"/>
    <property type="evidence" value="ECO:0007669"/>
    <property type="project" value="InterPro"/>
</dbReference>
<feature type="domain" description="PTS EIIA type-4" evidence="6">
    <location>
        <begin position="1"/>
        <end position="129"/>
    </location>
</feature>
<keyword evidence="8" id="KW-1185">Reference proteome</keyword>
<dbReference type="Pfam" id="PF03610">
    <property type="entry name" value="EIIA-man"/>
    <property type="match status" value="1"/>
</dbReference>
<dbReference type="InterPro" id="IPR012844">
    <property type="entry name" value="DhaM_N"/>
</dbReference>
<dbReference type="EC" id="2.7.1.121" evidence="3"/>
<dbReference type="GO" id="GO:0016020">
    <property type="term" value="C:membrane"/>
    <property type="evidence" value="ECO:0007669"/>
    <property type="project" value="InterPro"/>
</dbReference>
<dbReference type="NCBIfam" id="TIGR02364">
    <property type="entry name" value="dha_pts"/>
    <property type="match status" value="1"/>
</dbReference>
<name>A0A449B2N9_9BACT</name>
<evidence type="ECO:0000256" key="1">
    <source>
        <dbReference type="ARBA" id="ARBA00001113"/>
    </source>
</evidence>
<dbReference type="Proteomes" id="UP000290985">
    <property type="component" value="Chromosome"/>
</dbReference>
<dbReference type="PANTHER" id="PTHR38594">
    <property type="entry name" value="PEP-DEPENDENT DIHYDROXYACETONE KINASE, PHOSPHORYL DONOR SUBUNIT DHAM"/>
    <property type="match status" value="1"/>
</dbReference>
<dbReference type="KEGG" id="mcit:NCTC10181_00738"/>
<dbReference type="InterPro" id="IPR036662">
    <property type="entry name" value="PTS_EIIA_man-typ_sf"/>
</dbReference>
<evidence type="ECO:0000313" key="8">
    <source>
        <dbReference type="Proteomes" id="UP000290985"/>
    </source>
</evidence>
<sequence>MVNFVVVSHSKNLAEEAIKLALIMKHSDFKIVNAGGLPDSSEYGCDVNYIIEKINQVNNGSGIIVFSEIGSSLMSSQMAIEMLADANVILADAPFVEGLCIATASNLEGKTLEDLQETLKEIKNFSKQINA</sequence>
<dbReference type="PROSITE" id="PS51096">
    <property type="entry name" value="PTS_EIIA_TYPE_4"/>
    <property type="match status" value="1"/>
</dbReference>
<dbReference type="InterPro" id="IPR004701">
    <property type="entry name" value="PTS_EIIA_man-typ"/>
</dbReference>
<protein>
    <recommendedName>
        <fullName evidence="3">phosphoenolpyruvate--glycerone phosphotransferase</fullName>
        <ecNumber evidence="3">2.7.1.121</ecNumber>
    </recommendedName>
</protein>
<reference evidence="7 8" key="1">
    <citation type="submission" date="2019-01" db="EMBL/GenBank/DDBJ databases">
        <authorList>
            <consortium name="Pathogen Informatics"/>
        </authorList>
    </citation>
    <scope>NUCLEOTIDE SEQUENCE [LARGE SCALE GENOMIC DNA]</scope>
    <source>
        <strain evidence="7 8">NCTC10181</strain>
    </source>
</reference>
<dbReference type="EMBL" id="LR215036">
    <property type="protein sequence ID" value="VEU74869.1"/>
    <property type="molecule type" value="Genomic_DNA"/>
</dbReference>
<dbReference type="Gene3D" id="3.40.50.510">
    <property type="entry name" value="Phosphotransferase system, mannose-type IIA component"/>
    <property type="match status" value="1"/>
</dbReference>
<dbReference type="OrthoDB" id="7065393at2"/>
<comment type="subunit">
    <text evidence="5">Homodimer. The dihydroxyacetone kinase complex is composed of a homodimer of DhaM, a homodimer of DhaK and the subunit DhaL.</text>
</comment>
<dbReference type="AlphaFoldDB" id="A0A449B2N9"/>
<dbReference type="GO" id="GO:0047324">
    <property type="term" value="F:phosphoenolpyruvate-glycerone phosphotransferase activity"/>
    <property type="evidence" value="ECO:0007669"/>
    <property type="project" value="UniProtKB-EC"/>
</dbReference>
<comment type="catalytic activity">
    <reaction evidence="1">
        <text>dihydroxyacetone + phosphoenolpyruvate = dihydroxyacetone phosphate + pyruvate</text>
        <dbReference type="Rhea" id="RHEA:18381"/>
        <dbReference type="ChEBI" id="CHEBI:15361"/>
        <dbReference type="ChEBI" id="CHEBI:16016"/>
        <dbReference type="ChEBI" id="CHEBI:57642"/>
        <dbReference type="ChEBI" id="CHEBI:58702"/>
        <dbReference type="EC" id="2.7.1.121"/>
    </reaction>
</comment>
<dbReference type="InterPro" id="IPR039643">
    <property type="entry name" value="DhaM"/>
</dbReference>
<accession>A0A449B2N9</accession>
<evidence type="ECO:0000313" key="7">
    <source>
        <dbReference type="EMBL" id="VEU74869.1"/>
    </source>
</evidence>
<dbReference type="PANTHER" id="PTHR38594:SF1">
    <property type="entry name" value="PEP-DEPENDENT DIHYDROXYACETONE KINASE, PHOSPHORYL DONOR SUBUNIT DHAM"/>
    <property type="match status" value="1"/>
</dbReference>
<dbReference type="GO" id="GO:0009401">
    <property type="term" value="P:phosphoenolpyruvate-dependent sugar phosphotransferase system"/>
    <property type="evidence" value="ECO:0007669"/>
    <property type="project" value="InterPro"/>
</dbReference>
<dbReference type="SUPFAM" id="SSF53062">
    <property type="entry name" value="PTS system fructose IIA component-like"/>
    <property type="match status" value="1"/>
</dbReference>
<comment type="function">
    <text evidence="2">Component of the dihydroxyacetone kinase complex, which is responsible for the phosphoenolpyruvate (PEP)-dependent phosphorylation of dihydroxyacetone. DhaM serves as the phosphoryl donor. Is phosphorylated by phosphoenolpyruvate in an EI- and HPr-dependent reaction, and a phosphorelay system on histidine residues finally leads to phosphoryl transfer to DhaL and dihydroxyacetone.</text>
</comment>
<evidence type="ECO:0000256" key="5">
    <source>
        <dbReference type="ARBA" id="ARBA00046577"/>
    </source>
</evidence>
<proteinExistence type="predicted"/>
<organism evidence="7 8">
    <name type="scientific">Mycoplasmopsis citelli</name>
    <dbReference type="NCBI Taxonomy" id="171281"/>
    <lineage>
        <taxon>Bacteria</taxon>
        <taxon>Bacillati</taxon>
        <taxon>Mycoplasmatota</taxon>
        <taxon>Mycoplasmoidales</taxon>
        <taxon>Metamycoplasmataceae</taxon>
        <taxon>Mycoplasmopsis</taxon>
    </lineage>
</organism>
<dbReference type="RefSeq" id="WP_129725659.1">
    <property type="nucleotide sequence ID" value="NZ_LR215036.1"/>
</dbReference>
<evidence type="ECO:0000256" key="4">
    <source>
        <dbReference type="ARBA" id="ARBA00022679"/>
    </source>
</evidence>